<dbReference type="Pfam" id="PF07690">
    <property type="entry name" value="MFS_1"/>
    <property type="match status" value="1"/>
</dbReference>
<dbReference type="GO" id="GO:0016020">
    <property type="term" value="C:membrane"/>
    <property type="evidence" value="ECO:0007669"/>
    <property type="project" value="UniProtKB-SubCell"/>
</dbReference>
<dbReference type="OrthoDB" id="2213137at2759"/>
<protein>
    <submittedName>
        <fullName evidence="5">Major facilitator superfamily domain-containing protein</fullName>
    </submittedName>
</protein>
<sequence length="517" mass="54623">MTFRLSPEPEITPVPKSKSGVGNLSYPPSSSRTTVVDETGIENGKEGGVGDGDVKRESLGGTDSKERGLGGTGMREEGEGGIEGKEQGAVEGQVEAISKILVDPADDIKPDGGYGWVVAFCLMGVNSVTWGINTVYGVYTSYYIQHNYFSGGSTFRYAWVGGLSVAVALSCGPLANALSRKYGFRTPMMLGALCTVLGQCMAGICHSFATFMVCQGVVFGLGLGMTLVPGQPLLAHWFDRRLSFAQGVANCGSGLGALILCNTTRLALASLGVKWSLIINGLISLVVLVPCVTLLRDRHAAVGARSAPLQLGWMIHPGFVWVILWGCLVMLSYFIALYSLASFATDGLRLSQTQGAALQSILAAGQMLGRPIWGLALDRGGRINMVSLAYLISGLSCLAIWLPARSFGVLVFFALVQGLVGGTIWSSATPMSARVVGVQDLSSALGIFWLVCVPPALVAQPIAILLMEYSSNQLGRQGVDKYFISIGFCGGVSAAAGLALLGAKRWLQGDWKIWKIT</sequence>
<evidence type="ECO:0000313" key="5">
    <source>
        <dbReference type="EMBL" id="ORY27880.1"/>
    </source>
</evidence>
<feature type="compositionally biased region" description="Polar residues" evidence="3">
    <location>
        <begin position="20"/>
        <end position="36"/>
    </location>
</feature>
<feature type="transmembrane region" description="Helical" evidence="4">
    <location>
        <begin position="156"/>
        <end position="178"/>
    </location>
</feature>
<feature type="region of interest" description="Disordered" evidence="3">
    <location>
        <begin position="1"/>
        <end position="85"/>
    </location>
</feature>
<dbReference type="Gene3D" id="1.20.1250.20">
    <property type="entry name" value="MFS general substrate transporter like domains"/>
    <property type="match status" value="2"/>
</dbReference>
<dbReference type="GO" id="GO:0022857">
    <property type="term" value="F:transmembrane transporter activity"/>
    <property type="evidence" value="ECO:0007669"/>
    <property type="project" value="InterPro"/>
</dbReference>
<feature type="transmembrane region" description="Helical" evidence="4">
    <location>
        <begin position="383"/>
        <end position="401"/>
    </location>
</feature>
<feature type="transmembrane region" description="Helical" evidence="4">
    <location>
        <begin position="407"/>
        <end position="426"/>
    </location>
</feature>
<dbReference type="InParanoid" id="A0A1Y2B009"/>
<dbReference type="InterPro" id="IPR011701">
    <property type="entry name" value="MFS"/>
</dbReference>
<accession>A0A1Y2B009</accession>
<comment type="caution">
    <text evidence="5">The sequence shown here is derived from an EMBL/GenBank/DDBJ whole genome shotgun (WGS) entry which is preliminary data.</text>
</comment>
<evidence type="ECO:0000256" key="3">
    <source>
        <dbReference type="SAM" id="MobiDB-lite"/>
    </source>
</evidence>
<name>A0A1Y2B009_9TREE</name>
<feature type="transmembrane region" description="Helical" evidence="4">
    <location>
        <begin position="275"/>
        <end position="295"/>
    </location>
</feature>
<proteinExistence type="inferred from homology"/>
<feature type="transmembrane region" description="Helical" evidence="4">
    <location>
        <begin position="247"/>
        <end position="269"/>
    </location>
</feature>
<dbReference type="EMBL" id="MCFC01000035">
    <property type="protein sequence ID" value="ORY27880.1"/>
    <property type="molecule type" value="Genomic_DNA"/>
</dbReference>
<dbReference type="PANTHER" id="PTHR11360:SF315">
    <property type="entry name" value="TRANSPORTER MCH2-RELATED"/>
    <property type="match status" value="1"/>
</dbReference>
<evidence type="ECO:0000256" key="2">
    <source>
        <dbReference type="ARBA" id="ARBA00006727"/>
    </source>
</evidence>
<organism evidence="5 6">
    <name type="scientific">Naematelia encephala</name>
    <dbReference type="NCBI Taxonomy" id="71784"/>
    <lineage>
        <taxon>Eukaryota</taxon>
        <taxon>Fungi</taxon>
        <taxon>Dikarya</taxon>
        <taxon>Basidiomycota</taxon>
        <taxon>Agaricomycotina</taxon>
        <taxon>Tremellomycetes</taxon>
        <taxon>Tremellales</taxon>
        <taxon>Naemateliaceae</taxon>
        <taxon>Naematelia</taxon>
    </lineage>
</organism>
<feature type="compositionally biased region" description="Basic and acidic residues" evidence="3">
    <location>
        <begin position="52"/>
        <end position="85"/>
    </location>
</feature>
<evidence type="ECO:0000256" key="1">
    <source>
        <dbReference type="ARBA" id="ARBA00004141"/>
    </source>
</evidence>
<feature type="transmembrane region" description="Helical" evidence="4">
    <location>
        <begin position="315"/>
        <end position="336"/>
    </location>
</feature>
<feature type="transmembrane region" description="Helical" evidence="4">
    <location>
        <begin position="114"/>
        <end position="136"/>
    </location>
</feature>
<dbReference type="AlphaFoldDB" id="A0A1Y2B009"/>
<keyword evidence="6" id="KW-1185">Reference proteome</keyword>
<feature type="transmembrane region" description="Helical" evidence="4">
    <location>
        <begin position="217"/>
        <end position="235"/>
    </location>
</feature>
<evidence type="ECO:0000256" key="4">
    <source>
        <dbReference type="SAM" id="Phobius"/>
    </source>
</evidence>
<dbReference type="Proteomes" id="UP000193986">
    <property type="component" value="Unassembled WGS sequence"/>
</dbReference>
<comment type="similarity">
    <text evidence="2">Belongs to the major facilitator superfamily. Monocarboxylate porter (TC 2.A.1.13) family.</text>
</comment>
<feature type="transmembrane region" description="Helical" evidence="4">
    <location>
        <begin position="190"/>
        <end position="211"/>
    </location>
</feature>
<evidence type="ECO:0000313" key="6">
    <source>
        <dbReference type="Proteomes" id="UP000193986"/>
    </source>
</evidence>
<keyword evidence="4" id="KW-0812">Transmembrane</keyword>
<comment type="subcellular location">
    <subcellularLocation>
        <location evidence="1">Membrane</location>
        <topology evidence="1">Multi-pass membrane protein</topology>
    </subcellularLocation>
</comment>
<dbReference type="PANTHER" id="PTHR11360">
    <property type="entry name" value="MONOCARBOXYLATE TRANSPORTER"/>
    <property type="match status" value="1"/>
</dbReference>
<dbReference type="InterPro" id="IPR036259">
    <property type="entry name" value="MFS_trans_sf"/>
</dbReference>
<dbReference type="SUPFAM" id="SSF103473">
    <property type="entry name" value="MFS general substrate transporter"/>
    <property type="match status" value="1"/>
</dbReference>
<feature type="transmembrane region" description="Helical" evidence="4">
    <location>
        <begin position="447"/>
        <end position="467"/>
    </location>
</feature>
<feature type="transmembrane region" description="Helical" evidence="4">
    <location>
        <begin position="482"/>
        <end position="503"/>
    </location>
</feature>
<dbReference type="InterPro" id="IPR050327">
    <property type="entry name" value="Proton-linked_MCT"/>
</dbReference>
<gene>
    <name evidence="5" type="ORF">BCR39DRAFT_536566</name>
</gene>
<keyword evidence="4" id="KW-0472">Membrane</keyword>
<keyword evidence="4" id="KW-1133">Transmembrane helix</keyword>
<reference evidence="5 6" key="1">
    <citation type="submission" date="2016-07" db="EMBL/GenBank/DDBJ databases">
        <title>Pervasive Adenine N6-methylation of Active Genes in Fungi.</title>
        <authorList>
            <consortium name="DOE Joint Genome Institute"/>
            <person name="Mondo S.J."/>
            <person name="Dannebaum R.O."/>
            <person name="Kuo R.C."/>
            <person name="Labutti K."/>
            <person name="Haridas S."/>
            <person name="Kuo A."/>
            <person name="Salamov A."/>
            <person name="Ahrendt S.R."/>
            <person name="Lipzen A."/>
            <person name="Sullivan W."/>
            <person name="Andreopoulos W.B."/>
            <person name="Clum A."/>
            <person name="Lindquist E."/>
            <person name="Daum C."/>
            <person name="Ramamoorthy G.K."/>
            <person name="Gryganskyi A."/>
            <person name="Culley D."/>
            <person name="Magnuson J.K."/>
            <person name="James T.Y."/>
            <person name="O'Malley M.A."/>
            <person name="Stajich J.E."/>
            <person name="Spatafora J.W."/>
            <person name="Visel A."/>
            <person name="Grigoriev I.V."/>
        </authorList>
    </citation>
    <scope>NUCLEOTIDE SEQUENCE [LARGE SCALE GENOMIC DNA]</scope>
    <source>
        <strain evidence="5 6">68-887.2</strain>
    </source>
</reference>